<dbReference type="Pfam" id="PF03739">
    <property type="entry name" value="LptF_LptG"/>
    <property type="match status" value="1"/>
</dbReference>
<dbReference type="Proteomes" id="UP001143309">
    <property type="component" value="Unassembled WGS sequence"/>
</dbReference>
<feature type="transmembrane region" description="Helical" evidence="6">
    <location>
        <begin position="117"/>
        <end position="139"/>
    </location>
</feature>
<comment type="caution">
    <text evidence="7">The sequence shown here is derived from an EMBL/GenBank/DDBJ whole genome shotgun (WGS) entry which is preliminary data.</text>
</comment>
<protein>
    <submittedName>
        <fullName evidence="7">Uncharacterized protein</fullName>
    </submittedName>
</protein>
<evidence type="ECO:0000256" key="2">
    <source>
        <dbReference type="ARBA" id="ARBA00022475"/>
    </source>
</evidence>
<accession>A0A9W6JRK1</accession>
<evidence type="ECO:0000256" key="6">
    <source>
        <dbReference type="SAM" id="Phobius"/>
    </source>
</evidence>
<feature type="transmembrane region" description="Helical" evidence="6">
    <location>
        <begin position="53"/>
        <end position="72"/>
    </location>
</feature>
<dbReference type="PANTHER" id="PTHR33529:SF6">
    <property type="entry name" value="YJGP_YJGQ FAMILY PERMEASE"/>
    <property type="match status" value="1"/>
</dbReference>
<evidence type="ECO:0000256" key="4">
    <source>
        <dbReference type="ARBA" id="ARBA00022989"/>
    </source>
</evidence>
<keyword evidence="5 6" id="KW-0472">Membrane</keyword>
<feature type="transmembrane region" description="Helical" evidence="6">
    <location>
        <begin position="355"/>
        <end position="376"/>
    </location>
</feature>
<dbReference type="InterPro" id="IPR005495">
    <property type="entry name" value="LptG/LptF_permease"/>
</dbReference>
<organism evidence="7 8">
    <name type="scientific">Methylopila turkensis</name>
    <dbReference type="NCBI Taxonomy" id="1437816"/>
    <lineage>
        <taxon>Bacteria</taxon>
        <taxon>Pseudomonadati</taxon>
        <taxon>Pseudomonadota</taxon>
        <taxon>Alphaproteobacteria</taxon>
        <taxon>Hyphomicrobiales</taxon>
        <taxon>Methylopilaceae</taxon>
        <taxon>Methylopila</taxon>
    </lineage>
</organism>
<dbReference type="GO" id="GO:0043190">
    <property type="term" value="C:ATP-binding cassette (ABC) transporter complex"/>
    <property type="evidence" value="ECO:0007669"/>
    <property type="project" value="TreeGrafter"/>
</dbReference>
<reference evidence="7" key="2">
    <citation type="submission" date="2023-01" db="EMBL/GenBank/DDBJ databases">
        <authorList>
            <person name="Sun Q."/>
            <person name="Evtushenko L."/>
        </authorList>
    </citation>
    <scope>NUCLEOTIDE SEQUENCE</scope>
    <source>
        <strain evidence="7">VKM B-2748</strain>
    </source>
</reference>
<comment type="subcellular location">
    <subcellularLocation>
        <location evidence="1">Cell membrane</location>
        <topology evidence="1">Multi-pass membrane protein</topology>
    </subcellularLocation>
</comment>
<evidence type="ECO:0000256" key="3">
    <source>
        <dbReference type="ARBA" id="ARBA00022692"/>
    </source>
</evidence>
<name>A0A9W6JRK1_9HYPH</name>
<evidence type="ECO:0000313" key="7">
    <source>
        <dbReference type="EMBL" id="GLK80318.1"/>
    </source>
</evidence>
<sequence>MALSVNLFRSDQRASFFPTGLLERYVIGLTLKPMLIALTVVLLGLLMERVLRIVDVLAVAGAPVILVFALSANLIPHYLGFAAPAAFALGVFSAFSRMSNGAELESMMATGVSVWRLVKPLVGLGVLLALANLVVMGFLDPYSRYAYREILNQSVTYAWRAHAPAATFISVRDGLTVTADEVDNTGRRLKGVFIEDRANGRETLTTAAGGTLEVTPDGKQLQLRLHKGFVLRNAEVGGRPSSARFNDLVFDKKFALEAPPFRPRGGDERELSMTELWSEMGAAAPVQPYRELSAEFHARIVRSLAMIFLPILIAPLSMTMRRQSRFANIALAAALLLAFQNLAQVGETLAHKGVLPAIIACWAPLAALAAISFWLFATSTDRPGDTALSRMLDRVNAVAAAIGNAILAPFRRLRRAAAKG</sequence>
<feature type="transmembrane region" description="Helical" evidence="6">
    <location>
        <begin position="25"/>
        <end position="46"/>
    </location>
</feature>
<dbReference type="EMBL" id="BSFL01000002">
    <property type="protein sequence ID" value="GLK80318.1"/>
    <property type="molecule type" value="Genomic_DNA"/>
</dbReference>
<dbReference type="AlphaFoldDB" id="A0A9W6JRK1"/>
<evidence type="ECO:0000313" key="8">
    <source>
        <dbReference type="Proteomes" id="UP001143309"/>
    </source>
</evidence>
<reference evidence="7" key="1">
    <citation type="journal article" date="2014" name="Int. J. Syst. Evol. Microbiol.">
        <title>Complete genome sequence of Corynebacterium casei LMG S-19264T (=DSM 44701T), isolated from a smear-ripened cheese.</title>
        <authorList>
            <consortium name="US DOE Joint Genome Institute (JGI-PGF)"/>
            <person name="Walter F."/>
            <person name="Albersmeier A."/>
            <person name="Kalinowski J."/>
            <person name="Ruckert C."/>
        </authorList>
    </citation>
    <scope>NUCLEOTIDE SEQUENCE</scope>
    <source>
        <strain evidence="7">VKM B-2748</strain>
    </source>
</reference>
<dbReference type="GO" id="GO:0015920">
    <property type="term" value="P:lipopolysaccharide transport"/>
    <property type="evidence" value="ECO:0007669"/>
    <property type="project" value="TreeGrafter"/>
</dbReference>
<keyword evidence="3 6" id="KW-0812">Transmembrane</keyword>
<keyword evidence="2" id="KW-1003">Cell membrane</keyword>
<feature type="transmembrane region" description="Helical" evidence="6">
    <location>
        <begin position="326"/>
        <end position="343"/>
    </location>
</feature>
<evidence type="ECO:0000256" key="1">
    <source>
        <dbReference type="ARBA" id="ARBA00004651"/>
    </source>
</evidence>
<dbReference type="PANTHER" id="PTHR33529">
    <property type="entry name" value="SLR0882 PROTEIN-RELATED"/>
    <property type="match status" value="1"/>
</dbReference>
<feature type="transmembrane region" description="Helical" evidence="6">
    <location>
        <begin position="78"/>
        <end position="96"/>
    </location>
</feature>
<evidence type="ECO:0000256" key="5">
    <source>
        <dbReference type="ARBA" id="ARBA00023136"/>
    </source>
</evidence>
<proteinExistence type="predicted"/>
<feature type="transmembrane region" description="Helical" evidence="6">
    <location>
        <begin position="296"/>
        <end position="314"/>
    </location>
</feature>
<keyword evidence="8" id="KW-1185">Reference proteome</keyword>
<dbReference type="RefSeq" id="WP_271200781.1">
    <property type="nucleotide sequence ID" value="NZ_BSFL01000002.1"/>
</dbReference>
<gene>
    <name evidence="7" type="ORF">GCM10008174_20590</name>
</gene>
<keyword evidence="4 6" id="KW-1133">Transmembrane helix</keyword>